<keyword evidence="2 3" id="KW-0378">Hydrolase</keyword>
<reference evidence="6" key="1">
    <citation type="submission" date="2021-02" db="EMBL/GenBank/DDBJ databases">
        <authorList>
            <person name="Nowell W R."/>
        </authorList>
    </citation>
    <scope>NUCLEOTIDE SEQUENCE</scope>
</reference>
<name>A0A817QDQ0_9BILA</name>
<evidence type="ECO:0000256" key="2">
    <source>
        <dbReference type="ARBA" id="ARBA00022801"/>
    </source>
</evidence>
<evidence type="ECO:0000313" key="7">
    <source>
        <dbReference type="Proteomes" id="UP000663833"/>
    </source>
</evidence>
<feature type="region of interest" description="Disordered" evidence="4">
    <location>
        <begin position="295"/>
        <end position="316"/>
    </location>
</feature>
<dbReference type="Gene3D" id="3.90.70.80">
    <property type="match status" value="1"/>
</dbReference>
<dbReference type="PANTHER" id="PTHR13312:SF0">
    <property type="entry name" value="UBIQUITIN THIOESTERASE OTU1"/>
    <property type="match status" value="1"/>
</dbReference>
<dbReference type="SUPFAM" id="SSF54001">
    <property type="entry name" value="Cysteine proteinases"/>
    <property type="match status" value="1"/>
</dbReference>
<dbReference type="GO" id="GO:0004843">
    <property type="term" value="F:cysteine-type deubiquitinase activity"/>
    <property type="evidence" value="ECO:0007669"/>
    <property type="project" value="UniProtKB-UniRule"/>
</dbReference>
<dbReference type="GO" id="GO:0005829">
    <property type="term" value="C:cytosol"/>
    <property type="evidence" value="ECO:0007669"/>
    <property type="project" value="TreeGrafter"/>
</dbReference>
<dbReference type="GO" id="GO:0036503">
    <property type="term" value="P:ERAD pathway"/>
    <property type="evidence" value="ECO:0007669"/>
    <property type="project" value="TreeGrafter"/>
</dbReference>
<keyword evidence="3" id="KW-0963">Cytoplasm</keyword>
<organism evidence="6 7">
    <name type="scientific">Rotaria socialis</name>
    <dbReference type="NCBI Taxonomy" id="392032"/>
    <lineage>
        <taxon>Eukaryota</taxon>
        <taxon>Metazoa</taxon>
        <taxon>Spiralia</taxon>
        <taxon>Gnathifera</taxon>
        <taxon>Rotifera</taxon>
        <taxon>Eurotatoria</taxon>
        <taxon>Bdelloidea</taxon>
        <taxon>Philodinida</taxon>
        <taxon>Philodinidae</taxon>
        <taxon>Rotaria</taxon>
    </lineage>
</organism>
<comment type="subcellular location">
    <subcellularLocation>
        <location evidence="3">Cytoplasm</location>
    </subcellularLocation>
</comment>
<dbReference type="GO" id="GO:0030968">
    <property type="term" value="P:endoplasmic reticulum unfolded protein response"/>
    <property type="evidence" value="ECO:0007669"/>
    <property type="project" value="TreeGrafter"/>
</dbReference>
<comment type="catalytic activity">
    <reaction evidence="1 3">
        <text>Thiol-dependent hydrolysis of ester, thioester, amide, peptide and isopeptide bonds formed by the C-terminal Gly of ubiquitin (a 76-residue protein attached to proteins as an intracellular targeting signal).</text>
        <dbReference type="EC" id="3.4.19.12"/>
    </reaction>
</comment>
<dbReference type="GO" id="GO:0005634">
    <property type="term" value="C:nucleus"/>
    <property type="evidence" value="ECO:0007669"/>
    <property type="project" value="TreeGrafter"/>
</dbReference>
<keyword evidence="3" id="KW-0645">Protease</keyword>
<dbReference type="CDD" id="cd22744">
    <property type="entry name" value="OTU"/>
    <property type="match status" value="1"/>
</dbReference>
<comment type="function">
    <text evidence="3">Hydrolase that can remove conjugated ubiquitin from proteins and may therefore play an important regulatory role at the level of protein turnover by preventing degradation.</text>
</comment>
<keyword evidence="3" id="KW-0788">Thiol protease</keyword>
<accession>A0A817QDQ0</accession>
<dbReference type="GO" id="GO:0016579">
    <property type="term" value="P:protein deubiquitination"/>
    <property type="evidence" value="ECO:0007669"/>
    <property type="project" value="TreeGrafter"/>
</dbReference>
<dbReference type="EMBL" id="CAJNYD010000038">
    <property type="protein sequence ID" value="CAF3190620.1"/>
    <property type="molecule type" value="Genomic_DNA"/>
</dbReference>
<dbReference type="InterPro" id="IPR038765">
    <property type="entry name" value="Papain-like_cys_pep_sf"/>
</dbReference>
<dbReference type="AlphaFoldDB" id="A0A817QDQ0"/>
<keyword evidence="3" id="KW-0833">Ubl conjugation pathway</keyword>
<dbReference type="PANTHER" id="PTHR13312">
    <property type="entry name" value="HIV-INDUCED PROTEIN-7-LIKE PROTEASE"/>
    <property type="match status" value="1"/>
</dbReference>
<evidence type="ECO:0000259" key="5">
    <source>
        <dbReference type="PROSITE" id="PS50802"/>
    </source>
</evidence>
<dbReference type="EC" id="3.4.19.12" evidence="3"/>
<protein>
    <recommendedName>
        <fullName evidence="3">Ubiquitin thioesterase OTU</fullName>
        <ecNumber evidence="3">3.4.19.12</ecNumber>
    </recommendedName>
</protein>
<gene>
    <name evidence="6" type="ORF">LUA448_LOCUS1551</name>
</gene>
<evidence type="ECO:0000313" key="6">
    <source>
        <dbReference type="EMBL" id="CAF3190620.1"/>
    </source>
</evidence>
<dbReference type="PROSITE" id="PS50802">
    <property type="entry name" value="OTU"/>
    <property type="match status" value="1"/>
</dbReference>
<dbReference type="Pfam" id="PF02338">
    <property type="entry name" value="OTU"/>
    <property type="match status" value="1"/>
</dbReference>
<dbReference type="InterPro" id="IPR003323">
    <property type="entry name" value="OTU_dom"/>
</dbReference>
<dbReference type="Proteomes" id="UP000663833">
    <property type="component" value="Unassembled WGS sequence"/>
</dbReference>
<evidence type="ECO:0000256" key="4">
    <source>
        <dbReference type="SAM" id="MobiDB-lite"/>
    </source>
</evidence>
<feature type="compositionally biased region" description="Polar residues" evidence="4">
    <location>
        <begin position="554"/>
        <end position="570"/>
    </location>
</feature>
<evidence type="ECO:0000256" key="3">
    <source>
        <dbReference type="RuleBase" id="RU367104"/>
    </source>
</evidence>
<evidence type="ECO:0000256" key="1">
    <source>
        <dbReference type="ARBA" id="ARBA00000707"/>
    </source>
</evidence>
<feature type="region of interest" description="Disordered" evidence="4">
    <location>
        <begin position="542"/>
        <end position="570"/>
    </location>
</feature>
<comment type="caution">
    <text evidence="6">The sequence shown here is derived from an EMBL/GenBank/DDBJ whole genome shotgun (WGS) entry which is preliminary data.</text>
</comment>
<proteinExistence type="predicted"/>
<feature type="domain" description="OTU" evidence="5">
    <location>
        <begin position="334"/>
        <end position="465"/>
    </location>
</feature>
<feature type="compositionally biased region" description="Polar residues" evidence="4">
    <location>
        <begin position="307"/>
        <end position="316"/>
    </location>
</feature>
<sequence>MARRCTSTEAEESLKEFDDTILYLCLSPTFETNICSAGMFQGITSGDQAEFNAIINDYDELKEKRPQEYEQLITNKTGIPEISYEIRAEKCDGGGLSLYHSVLRGFDAIDIINVGELRYNVAQCILVSQRVNFNYYLTEENCKDFIEHCNKMKTDSMFSDHMVFMGLTVMYPNYLFFVIVKSKCDNGNVSIDVLNYTKNIVSYKKCICLLYDGTTGHYSHLNLYNKTKKEEEKHNFKHDNEMMQGLLVEFIRRELKYEGCIDLKNAKLIDQPDIISNVQDDFNANNFMMEQENISDDGQPLPMSNRAKVSSSSMPIINNDEPTPFDSIKTKQKIVQIHVPGDGHCLFSSLSKVLNSTCKVTYQDLRKQAADSHRKSKTINKEGLAYECNKSFEEYCWDIENTKRFGGELEINAIAEHHGILIRVVDVSPVQHCIHVTEFPSNGASFEKCCYIILNRSHYEPLCLRVGNNSDYETAIFSRNDKKVQELLHEFISETFPDYTFDLRNNMADINVLVQQPGERSCDELIDLENFIAMDASTNPSKKRKLSEIETKSLPASTSGSSNLVNEQSSKYYRPLPPSDNIYTCDSNSDIPNDIHQHYKINSYSTVNPKLNKTLEKLKIQDYLGTGVSTPVTLNFYNKHSEQQIKFQIEPTREFRARYLSDYVPNNEYKRDGITKSEPSCPSYFADRNENHFLDLLIPKMILFDQSPLDPRSIKVEICIVTRTINGCIYIHPYFQFYKPEKNGKYSVDNPIFMQGEFIEGCESLIGTNGMLRMRLYLVVINLLESQLLKNQITTFESLHSNGQADKTHFKKCDAFKQKFYLNDLRFAVTLWLKDLNTNEYKRYIDLQYISDISIKMKKKNKRSKNTD</sequence>